<dbReference type="EMBL" id="UOFZ01000097">
    <property type="protein sequence ID" value="VAX13089.1"/>
    <property type="molecule type" value="Genomic_DNA"/>
</dbReference>
<dbReference type="AlphaFoldDB" id="A0A3B1B421"/>
<evidence type="ECO:0008006" key="2">
    <source>
        <dbReference type="Google" id="ProtNLM"/>
    </source>
</evidence>
<evidence type="ECO:0000313" key="1">
    <source>
        <dbReference type="EMBL" id="VAX13089.1"/>
    </source>
</evidence>
<protein>
    <recommendedName>
        <fullName evidence="2">Alkyl hydroperoxide reductase subunit C/ Thiol specific antioxidant domain-containing protein</fullName>
    </recommendedName>
</protein>
<organism evidence="1">
    <name type="scientific">hydrothermal vent metagenome</name>
    <dbReference type="NCBI Taxonomy" id="652676"/>
    <lineage>
        <taxon>unclassified sequences</taxon>
        <taxon>metagenomes</taxon>
        <taxon>ecological metagenomes</taxon>
    </lineage>
</organism>
<sequence>MESNALEFEVLSDAGNKVARQFTRVFKNADEPISSIAELGYDFYSFYDDKSVELPVSATFIIAPDKRVIFAESEGGDYRKRTEPQLILEALQSIQ</sequence>
<dbReference type="Gene3D" id="3.40.30.10">
    <property type="entry name" value="Glutaredoxin"/>
    <property type="match status" value="1"/>
</dbReference>
<gene>
    <name evidence="1" type="ORF">MNBD_GAMMA24-1896</name>
</gene>
<proteinExistence type="predicted"/>
<name>A0A3B1B421_9ZZZZ</name>
<accession>A0A3B1B421</accession>
<reference evidence="1" key="1">
    <citation type="submission" date="2018-06" db="EMBL/GenBank/DDBJ databases">
        <authorList>
            <person name="Zhirakovskaya E."/>
        </authorList>
    </citation>
    <scope>NUCLEOTIDE SEQUENCE</scope>
</reference>